<dbReference type="Proteomes" id="UP000039217">
    <property type="component" value="Unassembled WGS sequence"/>
</dbReference>
<protein>
    <submittedName>
        <fullName evidence="1">Uncharacterized protein</fullName>
    </submittedName>
</protein>
<proteinExistence type="predicted"/>
<evidence type="ECO:0000313" key="1">
    <source>
        <dbReference type="EMBL" id="CNU99832.1"/>
    </source>
</evidence>
<evidence type="ECO:0000313" key="2">
    <source>
        <dbReference type="Proteomes" id="UP000039217"/>
    </source>
</evidence>
<dbReference type="EMBL" id="CQQC01000416">
    <property type="protein sequence ID" value="CNU99832.1"/>
    <property type="molecule type" value="Genomic_DNA"/>
</dbReference>
<dbReference type="AlphaFoldDB" id="A0A655E1V3"/>
<sequence>MCHRGCRAATWSGSANGSHSIGKKRHIANGGRGKVCHATQAVKRGFYEQRNIEIEELPDRLQPGIGRGHHRGGEAQDSVGDVADQVAQTHLARESGCAGLANSGGLVCEPGRIGDVRRPGQRVQSCGDRGCGRIAVHGRSVLGPHFAIACLGSRDGRHVLPKDVGRCQFSQQGSVGNHLGRGHCQRKRRFKGGRRRHGLCRRERRGFSGAGQPDQIGLHRGGHRQRCGTHPVLGAQPRDDRPDGGRSCAHLDSYAVPRSRSRQQVCRARAAIHARRIDLRR</sequence>
<gene>
    <name evidence="1" type="ORF">ERS007661_01483</name>
</gene>
<name>A0A655E1V3_MYCTX</name>
<reference evidence="1 2" key="1">
    <citation type="submission" date="2015-03" db="EMBL/GenBank/DDBJ databases">
        <authorList>
            <consortium name="Pathogen Informatics"/>
        </authorList>
    </citation>
    <scope>NUCLEOTIDE SEQUENCE [LARGE SCALE GENOMIC DNA]</scope>
    <source>
        <strain evidence="1 2">D00501624</strain>
    </source>
</reference>
<organism evidence="1 2">
    <name type="scientific">Mycobacterium tuberculosis</name>
    <dbReference type="NCBI Taxonomy" id="1773"/>
    <lineage>
        <taxon>Bacteria</taxon>
        <taxon>Bacillati</taxon>
        <taxon>Actinomycetota</taxon>
        <taxon>Actinomycetes</taxon>
        <taxon>Mycobacteriales</taxon>
        <taxon>Mycobacteriaceae</taxon>
        <taxon>Mycobacterium</taxon>
        <taxon>Mycobacterium tuberculosis complex</taxon>
    </lineage>
</organism>
<accession>A0A655E1V3</accession>